<dbReference type="STRING" id="1527607.SAMN05428957_10247"/>
<evidence type="ECO:0000256" key="2">
    <source>
        <dbReference type="ARBA" id="ARBA00023125"/>
    </source>
</evidence>
<dbReference type="SMART" id="SM00346">
    <property type="entry name" value="HTH_ICLR"/>
    <property type="match status" value="1"/>
</dbReference>
<feature type="domain" description="HTH iclR-type" evidence="4">
    <location>
        <begin position="10"/>
        <end position="70"/>
    </location>
</feature>
<dbReference type="GO" id="GO:0045892">
    <property type="term" value="P:negative regulation of DNA-templated transcription"/>
    <property type="evidence" value="ECO:0007669"/>
    <property type="project" value="TreeGrafter"/>
</dbReference>
<dbReference type="PANTHER" id="PTHR30136:SF34">
    <property type="entry name" value="TRANSCRIPTIONAL REGULATOR"/>
    <property type="match status" value="1"/>
</dbReference>
<evidence type="ECO:0000259" key="4">
    <source>
        <dbReference type="PROSITE" id="PS51077"/>
    </source>
</evidence>
<sequence length="261" mass="27677">MAQPDSDGFVRSFARGLRVIEALGQPGPHTVASIAQHTGLPRTVARRILLTLGELGYASAAGDRGFRLTPKVLGLGVTYLTSLPFWGHAQRVLETVCLELRESCAVAVLQGNEVVFVLRIPSAKVMSSRLGMGSHLPVHATAPGRALLAYQSAAFQAQYFAHTPLRAITPRTLTDPQALARELAAVAACGHAWVEGEFDLHVSGLSVPIHDEQRQVVAALGASLLGADYDRARAEREVLPALRAAASQLSGLAPSFLAPVL</sequence>
<dbReference type="GO" id="GO:0003700">
    <property type="term" value="F:DNA-binding transcription factor activity"/>
    <property type="evidence" value="ECO:0007669"/>
    <property type="project" value="TreeGrafter"/>
</dbReference>
<name>A0A1G9Q3Q7_9BURK</name>
<dbReference type="OrthoDB" id="9807558at2"/>
<dbReference type="Proteomes" id="UP000198552">
    <property type="component" value="Unassembled WGS sequence"/>
</dbReference>
<keyword evidence="3" id="KW-0804">Transcription</keyword>
<dbReference type="InterPro" id="IPR050707">
    <property type="entry name" value="HTH_MetabolicPath_Reg"/>
</dbReference>
<dbReference type="Pfam" id="PF09339">
    <property type="entry name" value="HTH_IclR"/>
    <property type="match status" value="1"/>
</dbReference>
<evidence type="ECO:0000313" key="6">
    <source>
        <dbReference type="EMBL" id="SDM05664.1"/>
    </source>
</evidence>
<dbReference type="InterPro" id="IPR036390">
    <property type="entry name" value="WH_DNA-bd_sf"/>
</dbReference>
<dbReference type="AlphaFoldDB" id="A0A1G9Q3Q7"/>
<dbReference type="SUPFAM" id="SSF55781">
    <property type="entry name" value="GAF domain-like"/>
    <property type="match status" value="1"/>
</dbReference>
<dbReference type="InterPro" id="IPR036388">
    <property type="entry name" value="WH-like_DNA-bd_sf"/>
</dbReference>
<protein>
    <submittedName>
        <fullName evidence="6">Transcriptional regulator, IclR family</fullName>
    </submittedName>
</protein>
<organism evidence="6 7">
    <name type="scientific">Oryzisolibacter propanilivorax</name>
    <dbReference type="NCBI Taxonomy" id="1527607"/>
    <lineage>
        <taxon>Bacteria</taxon>
        <taxon>Pseudomonadati</taxon>
        <taxon>Pseudomonadota</taxon>
        <taxon>Betaproteobacteria</taxon>
        <taxon>Burkholderiales</taxon>
        <taxon>Comamonadaceae</taxon>
        <taxon>Oryzisolibacter</taxon>
    </lineage>
</organism>
<dbReference type="Gene3D" id="3.30.450.40">
    <property type="match status" value="1"/>
</dbReference>
<keyword evidence="1" id="KW-0805">Transcription regulation</keyword>
<dbReference type="Gene3D" id="1.10.10.10">
    <property type="entry name" value="Winged helix-like DNA-binding domain superfamily/Winged helix DNA-binding domain"/>
    <property type="match status" value="1"/>
</dbReference>
<evidence type="ECO:0000313" key="7">
    <source>
        <dbReference type="Proteomes" id="UP000198552"/>
    </source>
</evidence>
<dbReference type="InterPro" id="IPR014757">
    <property type="entry name" value="Tscrpt_reg_IclR_C"/>
</dbReference>
<dbReference type="PANTHER" id="PTHR30136">
    <property type="entry name" value="HELIX-TURN-HELIX TRANSCRIPTIONAL REGULATOR, ICLR FAMILY"/>
    <property type="match status" value="1"/>
</dbReference>
<dbReference type="PROSITE" id="PS51078">
    <property type="entry name" value="ICLR_ED"/>
    <property type="match status" value="1"/>
</dbReference>
<dbReference type="InterPro" id="IPR005471">
    <property type="entry name" value="Tscrpt_reg_IclR_N"/>
</dbReference>
<reference evidence="7" key="1">
    <citation type="submission" date="2016-10" db="EMBL/GenBank/DDBJ databases">
        <authorList>
            <person name="Varghese N."/>
            <person name="Submissions S."/>
        </authorList>
    </citation>
    <scope>NUCLEOTIDE SEQUENCE [LARGE SCALE GENOMIC DNA]</scope>
    <source>
        <strain evidence="7">EPL6</strain>
    </source>
</reference>
<proteinExistence type="predicted"/>
<feature type="domain" description="IclR-ED" evidence="5">
    <location>
        <begin position="71"/>
        <end position="255"/>
    </location>
</feature>
<accession>A0A1G9Q3Q7</accession>
<dbReference type="Pfam" id="PF01614">
    <property type="entry name" value="IclR_C"/>
    <property type="match status" value="1"/>
</dbReference>
<dbReference type="GO" id="GO:0003677">
    <property type="term" value="F:DNA binding"/>
    <property type="evidence" value="ECO:0007669"/>
    <property type="project" value="UniProtKB-KW"/>
</dbReference>
<evidence type="ECO:0000259" key="5">
    <source>
        <dbReference type="PROSITE" id="PS51078"/>
    </source>
</evidence>
<dbReference type="PROSITE" id="PS51077">
    <property type="entry name" value="HTH_ICLR"/>
    <property type="match status" value="1"/>
</dbReference>
<evidence type="ECO:0000256" key="3">
    <source>
        <dbReference type="ARBA" id="ARBA00023163"/>
    </source>
</evidence>
<dbReference type="EMBL" id="FNHP01000002">
    <property type="protein sequence ID" value="SDM05664.1"/>
    <property type="molecule type" value="Genomic_DNA"/>
</dbReference>
<keyword evidence="2" id="KW-0238">DNA-binding</keyword>
<keyword evidence="7" id="KW-1185">Reference proteome</keyword>
<dbReference type="RefSeq" id="WP_091566598.1">
    <property type="nucleotide sequence ID" value="NZ_FNHP01000002.1"/>
</dbReference>
<dbReference type="InterPro" id="IPR029016">
    <property type="entry name" value="GAF-like_dom_sf"/>
</dbReference>
<evidence type="ECO:0000256" key="1">
    <source>
        <dbReference type="ARBA" id="ARBA00023015"/>
    </source>
</evidence>
<dbReference type="SUPFAM" id="SSF46785">
    <property type="entry name" value="Winged helix' DNA-binding domain"/>
    <property type="match status" value="1"/>
</dbReference>
<gene>
    <name evidence="6" type="ORF">SAMN05428957_10247</name>
</gene>